<protein>
    <recommendedName>
        <fullName evidence="1">Group II intron maturase-specific domain-containing protein</fullName>
    </recommendedName>
</protein>
<proteinExistence type="predicted"/>
<feature type="domain" description="Group II intron maturase-specific" evidence="1">
    <location>
        <begin position="17"/>
        <end position="69"/>
    </location>
</feature>
<reference evidence="2 3" key="1">
    <citation type="submission" date="2022-02" db="EMBL/GenBank/DDBJ databases">
        <title>Mesosutterella porci, a novel member of the family Sutterellaceae from pig feces.</title>
        <authorList>
            <person name="Wylensek D."/>
            <person name="Clavel T."/>
        </authorList>
    </citation>
    <scope>NUCLEOTIDE SEQUENCE [LARGE SCALE GENOMIC DNA]</scope>
    <source>
        <strain evidence="3">oilRF-744-wt-GAM-9</strain>
    </source>
</reference>
<sequence length="69" mass="8149">MPFYGGAPRAHPKSFGRLRDKQKDIFYCARGTSLRAAIARLNPVLRGWRQYFRLDERKGVFEELDIHIR</sequence>
<evidence type="ECO:0000259" key="1">
    <source>
        <dbReference type="Pfam" id="PF08388"/>
    </source>
</evidence>
<dbReference type="RefSeq" id="WP_237977709.1">
    <property type="nucleotide sequence ID" value="NZ_JAKNCT010000001.1"/>
</dbReference>
<dbReference type="InterPro" id="IPR013597">
    <property type="entry name" value="Mat_intron_G2"/>
</dbReference>
<dbReference type="Proteomes" id="UP001297600">
    <property type="component" value="Unassembled WGS sequence"/>
</dbReference>
<keyword evidence="3" id="KW-1185">Reference proteome</keyword>
<name>A0ABS9MPT2_9BURK</name>
<comment type="caution">
    <text evidence="2">The sequence shown here is derived from an EMBL/GenBank/DDBJ whole genome shotgun (WGS) entry which is preliminary data.</text>
</comment>
<dbReference type="EMBL" id="JAKNCT010000001">
    <property type="protein sequence ID" value="MCG5030053.1"/>
    <property type="molecule type" value="Genomic_DNA"/>
</dbReference>
<evidence type="ECO:0000313" key="3">
    <source>
        <dbReference type="Proteomes" id="UP001297600"/>
    </source>
</evidence>
<gene>
    <name evidence="2" type="ORF">MAF45_01110</name>
</gene>
<accession>A0ABS9MPT2</accession>
<evidence type="ECO:0000313" key="2">
    <source>
        <dbReference type="EMBL" id="MCG5030053.1"/>
    </source>
</evidence>
<organism evidence="2 3">
    <name type="scientific">Mesosutterella porci</name>
    <dbReference type="NCBI Taxonomy" id="2915351"/>
    <lineage>
        <taxon>Bacteria</taxon>
        <taxon>Pseudomonadati</taxon>
        <taxon>Pseudomonadota</taxon>
        <taxon>Betaproteobacteria</taxon>
        <taxon>Burkholderiales</taxon>
        <taxon>Sutterellaceae</taxon>
        <taxon>Mesosutterella</taxon>
    </lineage>
</organism>
<dbReference type="Pfam" id="PF08388">
    <property type="entry name" value="GIIM"/>
    <property type="match status" value="1"/>
</dbReference>